<organism evidence="1 2">
    <name type="scientific">Peribacillus simplex</name>
    <dbReference type="NCBI Taxonomy" id="1478"/>
    <lineage>
        <taxon>Bacteria</taxon>
        <taxon>Bacillati</taxon>
        <taxon>Bacillota</taxon>
        <taxon>Bacilli</taxon>
        <taxon>Bacillales</taxon>
        <taxon>Bacillaceae</taxon>
        <taxon>Peribacillus</taxon>
    </lineage>
</organism>
<name>A0A9W4KRR7_9BACI</name>
<proteinExistence type="predicted"/>
<evidence type="ECO:0000313" key="2">
    <source>
        <dbReference type="Proteomes" id="UP000789326"/>
    </source>
</evidence>
<dbReference type="EMBL" id="CAKKMG010000017">
    <property type="protein sequence ID" value="CAH0194850.1"/>
    <property type="molecule type" value="Genomic_DNA"/>
</dbReference>
<protein>
    <submittedName>
        <fullName evidence="1">Uncharacterized protein</fullName>
    </submittedName>
</protein>
<accession>A0A9W4KRR7</accession>
<evidence type="ECO:0000313" key="1">
    <source>
        <dbReference type="EMBL" id="CAH0194850.1"/>
    </source>
</evidence>
<comment type="caution">
    <text evidence="1">The sequence shown here is derived from an EMBL/GenBank/DDBJ whole genome shotgun (WGS) entry which is preliminary data.</text>
</comment>
<reference evidence="1" key="1">
    <citation type="submission" date="2021-11" db="EMBL/GenBank/DDBJ databases">
        <authorList>
            <person name="Bulgarelli D."/>
        </authorList>
    </citation>
    <scope>NUCLEOTIDE SEQUENCE</scope>
    <source>
        <strain evidence="1">Bi133</strain>
    </source>
</reference>
<dbReference type="Proteomes" id="UP000789326">
    <property type="component" value="Unassembled WGS sequence"/>
</dbReference>
<gene>
    <name evidence="1" type="ORF">SRABI133_01776</name>
</gene>
<dbReference type="AlphaFoldDB" id="A0A9W4KRR7"/>
<sequence length="29" mass="3465">MHFKSGGHKGKYFCNYDLHTHHEHVDLLI</sequence>